<dbReference type="Proteomes" id="UP000254040">
    <property type="component" value="Unassembled WGS sequence"/>
</dbReference>
<dbReference type="EMBL" id="UGOG01000001">
    <property type="protein sequence ID" value="STX61694.1"/>
    <property type="molecule type" value="Genomic_DNA"/>
</dbReference>
<proteinExistence type="predicted"/>
<gene>
    <name evidence="1" type="ORF">NCTC12239_00611</name>
</gene>
<accession>A0A378JSV9</accession>
<evidence type="ECO:0000313" key="2">
    <source>
        <dbReference type="Proteomes" id="UP000254040"/>
    </source>
</evidence>
<protein>
    <submittedName>
        <fullName evidence="1">Uncharacterized protein</fullName>
    </submittedName>
</protein>
<reference evidence="1 2" key="1">
    <citation type="submission" date="2018-06" db="EMBL/GenBank/DDBJ databases">
        <authorList>
            <consortium name="Pathogen Informatics"/>
            <person name="Doyle S."/>
        </authorList>
    </citation>
    <scope>NUCLEOTIDE SEQUENCE [LARGE SCALE GENOMIC DNA]</scope>
    <source>
        <strain evidence="1 2">NCTC12239</strain>
    </source>
</reference>
<organism evidence="1 2">
    <name type="scientific">Legionella moravica</name>
    <dbReference type="NCBI Taxonomy" id="39962"/>
    <lineage>
        <taxon>Bacteria</taxon>
        <taxon>Pseudomonadati</taxon>
        <taxon>Pseudomonadota</taxon>
        <taxon>Gammaproteobacteria</taxon>
        <taxon>Legionellales</taxon>
        <taxon>Legionellaceae</taxon>
        <taxon>Legionella</taxon>
    </lineage>
</organism>
<name>A0A378JSV9_9GAMM</name>
<dbReference type="AlphaFoldDB" id="A0A378JSV9"/>
<sequence>MKNTPIRTWGAIEYPTYLRIIVCLVEPSFTIVRTLNIY</sequence>
<evidence type="ECO:0000313" key="1">
    <source>
        <dbReference type="EMBL" id="STX61694.1"/>
    </source>
</evidence>